<dbReference type="AlphaFoldDB" id="A0A6G0Y9M5"/>
<evidence type="ECO:0000259" key="1">
    <source>
        <dbReference type="PROSITE" id="PS00028"/>
    </source>
</evidence>
<dbReference type="PROSITE" id="PS00028">
    <property type="entry name" value="ZINC_FINGER_C2H2_1"/>
    <property type="match status" value="2"/>
</dbReference>
<dbReference type="SMART" id="SM00355">
    <property type="entry name" value="ZnF_C2H2"/>
    <property type="match status" value="3"/>
</dbReference>
<evidence type="ECO:0000313" key="3">
    <source>
        <dbReference type="Proteomes" id="UP000478052"/>
    </source>
</evidence>
<accession>A0A6G0Y9M5</accession>
<keyword evidence="3" id="KW-1185">Reference proteome</keyword>
<feature type="domain" description="C2H2-type" evidence="1">
    <location>
        <begin position="126"/>
        <end position="149"/>
    </location>
</feature>
<reference evidence="2 3" key="1">
    <citation type="submission" date="2019-08" db="EMBL/GenBank/DDBJ databases">
        <title>Whole genome of Aphis craccivora.</title>
        <authorList>
            <person name="Voronova N.V."/>
            <person name="Shulinski R.S."/>
            <person name="Bandarenka Y.V."/>
            <person name="Zhorov D.G."/>
            <person name="Warner D."/>
        </authorList>
    </citation>
    <scope>NUCLEOTIDE SEQUENCE [LARGE SCALE GENOMIC DNA]</scope>
    <source>
        <strain evidence="2">180601</strain>
        <tissue evidence="2">Whole Body</tissue>
    </source>
</reference>
<name>A0A6G0Y9M5_APHCR</name>
<dbReference type="EMBL" id="VUJU01005350">
    <property type="protein sequence ID" value="KAF0751514.1"/>
    <property type="molecule type" value="Genomic_DNA"/>
</dbReference>
<feature type="domain" description="C2H2-type" evidence="1">
    <location>
        <begin position="89"/>
        <end position="110"/>
    </location>
</feature>
<dbReference type="PANTHER" id="PTHR21354:SF0">
    <property type="entry name" value="ZINC FINGER PROTEIN 511"/>
    <property type="match status" value="1"/>
</dbReference>
<dbReference type="OrthoDB" id="18440at2759"/>
<dbReference type="Proteomes" id="UP000478052">
    <property type="component" value="Unassembled WGS sequence"/>
</dbReference>
<dbReference type="InterPro" id="IPR039258">
    <property type="entry name" value="ZNF511"/>
</dbReference>
<dbReference type="PANTHER" id="PTHR21354">
    <property type="entry name" value="ZINC FINGER PROTEIN 511"/>
    <property type="match status" value="1"/>
</dbReference>
<evidence type="ECO:0000313" key="2">
    <source>
        <dbReference type="EMBL" id="KAF0751514.1"/>
    </source>
</evidence>
<gene>
    <name evidence="2" type="ORF">FWK35_00020311</name>
</gene>
<organism evidence="2 3">
    <name type="scientific">Aphis craccivora</name>
    <name type="common">Cowpea aphid</name>
    <dbReference type="NCBI Taxonomy" id="307492"/>
    <lineage>
        <taxon>Eukaryota</taxon>
        <taxon>Metazoa</taxon>
        <taxon>Ecdysozoa</taxon>
        <taxon>Arthropoda</taxon>
        <taxon>Hexapoda</taxon>
        <taxon>Insecta</taxon>
        <taxon>Pterygota</taxon>
        <taxon>Neoptera</taxon>
        <taxon>Paraneoptera</taxon>
        <taxon>Hemiptera</taxon>
        <taxon>Sternorrhyncha</taxon>
        <taxon>Aphidomorpha</taxon>
        <taxon>Aphidoidea</taxon>
        <taxon>Aphididae</taxon>
        <taxon>Aphidini</taxon>
        <taxon>Aphis</taxon>
        <taxon>Aphis</taxon>
    </lineage>
</organism>
<sequence>MANIEKLQHLLARGTGHKNIDDVIFKKIDDSLRIYNRVGLFDIFDKSQKECYMSDTSDTFLCNVDGCSSTFTSMADYDLHYNSNHRYTCTYCRKLLQSAHLLDLHISELHDNFFKASSAKKPMFKCFVETCETLFWNSEERDTHCKDIHKMTKNFLQHYGIKKNKKKNKKTKNDEPPNLEAMISSSMVID</sequence>
<proteinExistence type="predicted"/>
<protein>
    <submittedName>
        <fullName evidence="2">Zinc finger protein 511</fullName>
    </submittedName>
</protein>
<dbReference type="InterPro" id="IPR013087">
    <property type="entry name" value="Znf_C2H2_type"/>
</dbReference>
<comment type="caution">
    <text evidence="2">The sequence shown here is derived from an EMBL/GenBank/DDBJ whole genome shotgun (WGS) entry which is preliminary data.</text>
</comment>